<organism evidence="1 2">
    <name type="scientific">Araneus ventricosus</name>
    <name type="common">Orbweaver spider</name>
    <name type="synonym">Epeira ventricosa</name>
    <dbReference type="NCBI Taxonomy" id="182803"/>
    <lineage>
        <taxon>Eukaryota</taxon>
        <taxon>Metazoa</taxon>
        <taxon>Ecdysozoa</taxon>
        <taxon>Arthropoda</taxon>
        <taxon>Chelicerata</taxon>
        <taxon>Arachnida</taxon>
        <taxon>Araneae</taxon>
        <taxon>Araneomorphae</taxon>
        <taxon>Entelegynae</taxon>
        <taxon>Araneoidea</taxon>
        <taxon>Araneidae</taxon>
        <taxon>Araneus</taxon>
    </lineage>
</organism>
<dbReference type="AlphaFoldDB" id="A0A4Y2ETM7"/>
<accession>A0A4Y2ETM7</accession>
<reference evidence="1 2" key="1">
    <citation type="journal article" date="2019" name="Sci. Rep.">
        <title>Orb-weaving spider Araneus ventricosus genome elucidates the spidroin gene catalogue.</title>
        <authorList>
            <person name="Kono N."/>
            <person name="Nakamura H."/>
            <person name="Ohtoshi R."/>
            <person name="Moran D.A.P."/>
            <person name="Shinohara A."/>
            <person name="Yoshida Y."/>
            <person name="Fujiwara M."/>
            <person name="Mori M."/>
            <person name="Tomita M."/>
            <person name="Arakawa K."/>
        </authorList>
    </citation>
    <scope>NUCLEOTIDE SEQUENCE [LARGE SCALE GENOMIC DNA]</scope>
</reference>
<name>A0A4Y2ETM7_ARAVE</name>
<comment type="caution">
    <text evidence="1">The sequence shown here is derived from an EMBL/GenBank/DDBJ whole genome shotgun (WGS) entry which is preliminary data.</text>
</comment>
<protein>
    <submittedName>
        <fullName evidence="1">Uncharacterized protein</fullName>
    </submittedName>
</protein>
<sequence length="94" mass="11142">FRFIGIHCNDKLLRLYDAKLRFYVVFSLSEIRKFPPFWSANCNKDIMALKLFTMDELIEDKLAGAKLSDEKKEYEDAISLFFKDAVRIMSVLYF</sequence>
<dbReference type="Proteomes" id="UP000499080">
    <property type="component" value="Unassembled WGS sequence"/>
</dbReference>
<dbReference type="EMBL" id="BGPR01093621">
    <property type="protein sequence ID" value="GBM31669.1"/>
    <property type="molecule type" value="Genomic_DNA"/>
</dbReference>
<evidence type="ECO:0000313" key="1">
    <source>
        <dbReference type="EMBL" id="GBM31669.1"/>
    </source>
</evidence>
<evidence type="ECO:0000313" key="2">
    <source>
        <dbReference type="Proteomes" id="UP000499080"/>
    </source>
</evidence>
<feature type="non-terminal residue" evidence="1">
    <location>
        <position position="1"/>
    </location>
</feature>
<gene>
    <name evidence="1" type="ORF">AVEN_83924_1</name>
</gene>
<proteinExistence type="predicted"/>
<keyword evidence="2" id="KW-1185">Reference proteome</keyword>